<gene>
    <name evidence="2" type="ORF">SAMN06296058_0214</name>
</gene>
<feature type="domain" description="RES" evidence="1">
    <location>
        <begin position="21"/>
        <end position="139"/>
    </location>
</feature>
<accession>A0A1T5ISX9</accession>
<dbReference type="RefSeq" id="WP_079722643.1">
    <property type="nucleotide sequence ID" value="NZ_BMCL01000003.1"/>
</dbReference>
<dbReference type="STRING" id="428993.SAMN06296058_0214"/>
<sequence>MSPALTAYSVTAGPAPTQTLALTVRPARWTSGATPVIYASEHAAAALLEYRAHLQSSPTEDLKLLQLQLPEAAVHELELGPDLPWRERPYREDVQALGDAWLARGNTLVARVPSSLIPHEYNLLINPQHPLFAQVQYAPTVAFRLDQRLG</sequence>
<protein>
    <submittedName>
        <fullName evidence="2">RES domain-containing protein</fullName>
    </submittedName>
</protein>
<dbReference type="SMART" id="SM00953">
    <property type="entry name" value="RES"/>
    <property type="match status" value="1"/>
</dbReference>
<dbReference type="InterPro" id="IPR014914">
    <property type="entry name" value="RES_dom"/>
</dbReference>
<evidence type="ECO:0000259" key="1">
    <source>
        <dbReference type="SMART" id="SM00953"/>
    </source>
</evidence>
<dbReference type="AlphaFoldDB" id="A0A1T5ISX9"/>
<organism evidence="2 3">
    <name type="scientific">Pseudoxanthomonas indica</name>
    <dbReference type="NCBI Taxonomy" id="428993"/>
    <lineage>
        <taxon>Bacteria</taxon>
        <taxon>Pseudomonadati</taxon>
        <taxon>Pseudomonadota</taxon>
        <taxon>Gammaproteobacteria</taxon>
        <taxon>Lysobacterales</taxon>
        <taxon>Lysobacteraceae</taxon>
        <taxon>Pseudoxanthomonas</taxon>
    </lineage>
</organism>
<dbReference type="Proteomes" id="UP000190341">
    <property type="component" value="Unassembled WGS sequence"/>
</dbReference>
<keyword evidence="3" id="KW-1185">Reference proteome</keyword>
<name>A0A1T5ISX9_9GAMM</name>
<proteinExistence type="predicted"/>
<dbReference type="OrthoDB" id="9789501at2"/>
<reference evidence="2 3" key="1">
    <citation type="submission" date="2017-02" db="EMBL/GenBank/DDBJ databases">
        <authorList>
            <person name="Peterson S.W."/>
        </authorList>
    </citation>
    <scope>NUCLEOTIDE SEQUENCE [LARGE SCALE GENOMIC DNA]</scope>
    <source>
        <strain evidence="2 3">P15</strain>
    </source>
</reference>
<evidence type="ECO:0000313" key="3">
    <source>
        <dbReference type="Proteomes" id="UP000190341"/>
    </source>
</evidence>
<dbReference type="Pfam" id="PF08808">
    <property type="entry name" value="RES"/>
    <property type="match status" value="1"/>
</dbReference>
<dbReference type="EMBL" id="FUZV01000001">
    <property type="protein sequence ID" value="SKC42281.1"/>
    <property type="molecule type" value="Genomic_DNA"/>
</dbReference>
<evidence type="ECO:0000313" key="2">
    <source>
        <dbReference type="EMBL" id="SKC42281.1"/>
    </source>
</evidence>